<feature type="transmembrane region" description="Helical" evidence="5">
    <location>
        <begin position="480"/>
        <end position="497"/>
    </location>
</feature>
<feature type="domain" description="O-antigen ligase-related" evidence="6">
    <location>
        <begin position="318"/>
        <end position="461"/>
    </location>
</feature>
<evidence type="ECO:0000259" key="6">
    <source>
        <dbReference type="Pfam" id="PF04932"/>
    </source>
</evidence>
<dbReference type="PANTHER" id="PTHR37422">
    <property type="entry name" value="TEICHURONIC ACID BIOSYNTHESIS PROTEIN TUAE"/>
    <property type="match status" value="1"/>
</dbReference>
<reference evidence="7" key="1">
    <citation type="submission" date="2022-11" db="EMBL/GenBank/DDBJ databases">
        <title>Lacrimispora xylanolytica sy1, complete genome.</title>
        <authorList>
            <person name="Choi S."/>
        </authorList>
    </citation>
    <scope>NUCLEOTIDE SEQUENCE</scope>
    <source>
        <strain evidence="7">Sy1</strain>
    </source>
</reference>
<feature type="transmembrane region" description="Helical" evidence="5">
    <location>
        <begin position="16"/>
        <end position="37"/>
    </location>
</feature>
<evidence type="ECO:0000256" key="3">
    <source>
        <dbReference type="ARBA" id="ARBA00022989"/>
    </source>
</evidence>
<name>A0ABY7AFH4_9FIRM</name>
<feature type="transmembrane region" description="Helical" evidence="5">
    <location>
        <begin position="271"/>
        <end position="289"/>
    </location>
</feature>
<feature type="transmembrane region" description="Helical" evidence="5">
    <location>
        <begin position="248"/>
        <end position="264"/>
    </location>
</feature>
<keyword evidence="2 5" id="KW-0812">Transmembrane</keyword>
<keyword evidence="8" id="KW-1185">Reference proteome</keyword>
<feature type="transmembrane region" description="Helical" evidence="5">
    <location>
        <begin position="226"/>
        <end position="242"/>
    </location>
</feature>
<keyword evidence="7" id="KW-0436">Ligase</keyword>
<feature type="transmembrane region" description="Helical" evidence="5">
    <location>
        <begin position="155"/>
        <end position="174"/>
    </location>
</feature>
<evidence type="ECO:0000313" key="8">
    <source>
        <dbReference type="Proteomes" id="UP001163115"/>
    </source>
</evidence>
<keyword evidence="3 5" id="KW-1133">Transmembrane helix</keyword>
<feature type="transmembrane region" description="Helical" evidence="5">
    <location>
        <begin position="309"/>
        <end position="331"/>
    </location>
</feature>
<dbReference type="InterPro" id="IPR007016">
    <property type="entry name" value="O-antigen_ligase-rel_domated"/>
</dbReference>
<evidence type="ECO:0000313" key="7">
    <source>
        <dbReference type="EMBL" id="WAJ24543.1"/>
    </source>
</evidence>
<keyword evidence="4 5" id="KW-0472">Membrane</keyword>
<dbReference type="GO" id="GO:0016874">
    <property type="term" value="F:ligase activity"/>
    <property type="evidence" value="ECO:0007669"/>
    <property type="project" value="UniProtKB-KW"/>
</dbReference>
<comment type="subcellular location">
    <subcellularLocation>
        <location evidence="1">Membrane</location>
        <topology evidence="1">Multi-pass membrane protein</topology>
    </subcellularLocation>
</comment>
<dbReference type="Pfam" id="PF04932">
    <property type="entry name" value="Wzy_C"/>
    <property type="match status" value="1"/>
</dbReference>
<feature type="transmembrane region" description="Helical" evidence="5">
    <location>
        <begin position="194"/>
        <end position="214"/>
    </location>
</feature>
<feature type="transmembrane region" description="Helical" evidence="5">
    <location>
        <begin position="343"/>
        <end position="365"/>
    </location>
</feature>
<evidence type="ECO:0000256" key="5">
    <source>
        <dbReference type="SAM" id="Phobius"/>
    </source>
</evidence>
<gene>
    <name evidence="7" type="ORF">OW255_03180</name>
</gene>
<feature type="transmembrane region" description="Helical" evidence="5">
    <location>
        <begin position="128"/>
        <end position="148"/>
    </location>
</feature>
<proteinExistence type="predicted"/>
<evidence type="ECO:0000256" key="2">
    <source>
        <dbReference type="ARBA" id="ARBA00022692"/>
    </source>
</evidence>
<evidence type="ECO:0000256" key="4">
    <source>
        <dbReference type="ARBA" id="ARBA00023136"/>
    </source>
</evidence>
<dbReference type="EMBL" id="CP113524">
    <property type="protein sequence ID" value="WAJ24543.1"/>
    <property type="molecule type" value="Genomic_DNA"/>
</dbReference>
<dbReference type="RefSeq" id="WP_268115615.1">
    <property type="nucleotide sequence ID" value="NZ_CP113524.1"/>
</dbReference>
<feature type="transmembrane region" description="Helical" evidence="5">
    <location>
        <begin position="93"/>
        <end position="116"/>
    </location>
</feature>
<accession>A0ABY7AFH4</accession>
<organism evidence="7 8">
    <name type="scientific">Lacrimispora xylanolytica</name>
    <dbReference type="NCBI Taxonomy" id="29375"/>
    <lineage>
        <taxon>Bacteria</taxon>
        <taxon>Bacillati</taxon>
        <taxon>Bacillota</taxon>
        <taxon>Clostridia</taxon>
        <taxon>Lachnospirales</taxon>
        <taxon>Lachnospiraceae</taxon>
        <taxon>Lacrimispora</taxon>
    </lineage>
</organism>
<protein>
    <submittedName>
        <fullName evidence="7">O-antigen ligase family protein</fullName>
    </submittedName>
</protein>
<sequence>MLINDINEIENNKNKGFLSILLGAYVVSIVLGLPLVFRDRYFDILVFKYYYYCFCTIVMILLLLLYFIVKKFKYRKSINYVKKIKESISKFTFLDRCIIIYWFIAFISTISSNYVYEAFWGNEGRFTGLFLITLYVLSYFCVSRFYIYKNWYLDLFLLGGAVVCLFGISDYFNMDILHFKVGMVPEQKDIFTSTIGNINTYTSYVGILTAISSVLFSKEERPIKRLFYYFCMVISFFAIIMGVSDNAYLSLMILFGFMPLYLFNKKIGVQRYLVIIASFFTVIQCISWINNAFSDSVVGIDSAFKIILGFKYLHLMLILLWSVILVWIFITKKKQTATKDLGNTIRFVWLGILGFGVIVMMYILYDCNIAGNDEKYSVVKNYLLINDDWGTNRGYIWRNAIESYNKLPFWNKLIGYGPETFGILLLKVTANNKYHQLFDSAHNEYLHTLITVGFLGLVTYISIIITFIKDCFKYKKNNHYIIAIAFGVICYITQATVNLSVPIVTPLLWLLMGIGSTKKVMYYN</sequence>
<feature type="transmembrane region" description="Helical" evidence="5">
    <location>
        <begin position="445"/>
        <end position="468"/>
    </location>
</feature>
<evidence type="ECO:0000256" key="1">
    <source>
        <dbReference type="ARBA" id="ARBA00004141"/>
    </source>
</evidence>
<dbReference type="InterPro" id="IPR051533">
    <property type="entry name" value="WaaL-like"/>
</dbReference>
<dbReference type="Proteomes" id="UP001163115">
    <property type="component" value="Chromosome"/>
</dbReference>
<dbReference type="PANTHER" id="PTHR37422:SF13">
    <property type="entry name" value="LIPOPOLYSACCHARIDE BIOSYNTHESIS PROTEIN PA4999-RELATED"/>
    <property type="match status" value="1"/>
</dbReference>
<feature type="transmembrane region" description="Helical" evidence="5">
    <location>
        <begin position="49"/>
        <end position="69"/>
    </location>
</feature>